<dbReference type="InterPro" id="IPR014973">
    <property type="entry name" value="DUF1835"/>
</dbReference>
<dbReference type="Proteomes" id="UP000199448">
    <property type="component" value="Unassembled WGS sequence"/>
</dbReference>
<organism evidence="2 3">
    <name type="scientific">Salinimicrobium catena</name>
    <dbReference type="NCBI Taxonomy" id="390640"/>
    <lineage>
        <taxon>Bacteria</taxon>
        <taxon>Pseudomonadati</taxon>
        <taxon>Bacteroidota</taxon>
        <taxon>Flavobacteriia</taxon>
        <taxon>Flavobacteriales</taxon>
        <taxon>Flavobacteriaceae</taxon>
        <taxon>Salinimicrobium</taxon>
    </lineage>
</organism>
<dbReference type="EMBL" id="FNUG01000002">
    <property type="protein sequence ID" value="SEE79195.1"/>
    <property type="molecule type" value="Genomic_DNA"/>
</dbReference>
<reference evidence="2 3" key="1">
    <citation type="submission" date="2016-10" db="EMBL/GenBank/DDBJ databases">
        <authorList>
            <person name="de Groot N.N."/>
        </authorList>
    </citation>
    <scope>NUCLEOTIDE SEQUENCE [LARGE SCALE GENOMIC DNA]</scope>
    <source>
        <strain evidence="2 3">DSM 23553</strain>
    </source>
</reference>
<evidence type="ECO:0000313" key="2">
    <source>
        <dbReference type="EMBL" id="SEE79195.1"/>
    </source>
</evidence>
<feature type="domain" description="DUF1835" evidence="1">
    <location>
        <begin position="8"/>
        <end position="116"/>
    </location>
</feature>
<dbReference type="RefSeq" id="WP_093112697.1">
    <property type="nucleotide sequence ID" value="NZ_FNGG01000002.1"/>
</dbReference>
<gene>
    <name evidence="2" type="ORF">SAMN04488034_102375</name>
</gene>
<protein>
    <recommendedName>
        <fullName evidence="1">DUF1835 domain-containing protein</fullName>
    </recommendedName>
</protein>
<dbReference type="Pfam" id="PF08874">
    <property type="entry name" value="DUF1835"/>
    <property type="match status" value="1"/>
</dbReference>
<sequence>MQDKKLLHITNGDDLTQKITEMKLPGDLITWREMLCEGPASQDVGDAEFLKLRRKFLKENYGIAKHDYHEKFVSELEKLAIINNYDEIVLWFEFDLFSHMNMLAVIAFLLQNKKNDPVSLVCSRKLEGEEEMIPLSELSEERLEKHYEQRIPLTDDDVSTAELIWELYCGKNPKRLPAEIKKSTNFEYLASSIRAHIERFPSAKTGLNTLEINVLKLINRHEITTLHQLLGYALKYQGYYGYVDVQMQRVIDKLRDFYTVSDDRIRLNEDGEKALSGSKNFYQRLKDNEFYGGVRKYDFLYDPDSHDLLKL</sequence>
<keyword evidence="3" id="KW-1185">Reference proteome</keyword>
<dbReference type="AlphaFoldDB" id="A0A1H5LQ37"/>
<dbReference type="STRING" id="390640.SAMN04488034_102375"/>
<accession>A0A1H5LQ37</accession>
<evidence type="ECO:0000259" key="1">
    <source>
        <dbReference type="Pfam" id="PF08874"/>
    </source>
</evidence>
<dbReference type="OrthoDB" id="127805at2"/>
<proteinExistence type="predicted"/>
<evidence type="ECO:0000313" key="3">
    <source>
        <dbReference type="Proteomes" id="UP000199448"/>
    </source>
</evidence>
<name>A0A1H5LQ37_9FLAO</name>